<dbReference type="SUPFAM" id="SSF51735">
    <property type="entry name" value="NAD(P)-binding Rossmann-fold domains"/>
    <property type="match status" value="1"/>
</dbReference>
<dbReference type="InterPro" id="IPR020828">
    <property type="entry name" value="GlycerAld_3-P_DH_NAD(P)-bd"/>
</dbReference>
<dbReference type="PRINTS" id="PR00078">
    <property type="entry name" value="G3PDHDRGNASE"/>
</dbReference>
<accession>A0A5C6RVV9</accession>
<dbReference type="OrthoDB" id="9803304at2"/>
<dbReference type="Gene3D" id="3.40.50.720">
    <property type="entry name" value="NAD(P)-binding Rossmann-like Domain"/>
    <property type="match status" value="1"/>
</dbReference>
<keyword evidence="1 4" id="KW-0560">Oxidoreductase</keyword>
<sequence length="487" mass="53956">MEVLDQNQNAYEAKLKEYVTNEKSAVSLISSIGYLMYEKSIELVLFRNPLVDVSISEVLKLHKKAKTISFAPVDIQTTCEIAKEIINLKLAPSKLDLGRLASEWVNEKTNFSSLSDFLNNKLANFKEDNSHQLNPKDVVLYGFGRIGRLAARELIKQAGKGQQLRLKAIVTRSVSDEEIIKRAALLRNDSVHGFFQGTVEEDLVNKALIINGQIVKIIEAKNPEDVDYTSYGINDALVIDNTGVFTNKEQLGRHLKAKGVSKVLLTAPGKEIPNVVYGINEGDLDLENDDIFSAASCTTNAISPILYTIENTLGVVKGHIETVHAYTNDQNLLDNMHKKPRRGRSAAINMVITSTGAGNAVTKVIPSLKDKLTANAVRVPTPNGSLAILSLNVAKETNVEELNEIIRKAALEGGLVNQIKYENDPELVSNDIIGNICCSVYDSNATIVSTDKKNIVLYVWYDNEFGYTKQVIRLAKYIAKVRRLIYY</sequence>
<evidence type="ECO:0000256" key="1">
    <source>
        <dbReference type="ARBA" id="ARBA00023002"/>
    </source>
</evidence>
<dbReference type="InterPro" id="IPR020829">
    <property type="entry name" value="GlycerAld_3-P_DH_cat"/>
</dbReference>
<organism evidence="4 5">
    <name type="scientific">Vicingus serpentipes</name>
    <dbReference type="NCBI Taxonomy" id="1926625"/>
    <lineage>
        <taxon>Bacteria</taxon>
        <taxon>Pseudomonadati</taxon>
        <taxon>Bacteroidota</taxon>
        <taxon>Flavobacteriia</taxon>
        <taxon>Flavobacteriales</taxon>
        <taxon>Vicingaceae</taxon>
        <taxon>Vicingus</taxon>
    </lineage>
</organism>
<gene>
    <name evidence="4" type="ORF">FRY74_05810</name>
</gene>
<dbReference type="Pfam" id="PF02800">
    <property type="entry name" value="Gp_dh_C"/>
    <property type="match status" value="1"/>
</dbReference>
<dbReference type="GO" id="GO:0004365">
    <property type="term" value="F:glyceraldehyde-3-phosphate dehydrogenase (NAD+) (phosphorylating) activity"/>
    <property type="evidence" value="ECO:0007669"/>
    <property type="project" value="UniProtKB-EC"/>
</dbReference>
<protein>
    <submittedName>
        <fullName evidence="4">Glyceraldehyde-3-phosphate dehydrogenase</fullName>
        <ecNumber evidence="4">1.2.1.12</ecNumber>
    </submittedName>
</protein>
<dbReference type="NCBIfam" id="NF006139">
    <property type="entry name" value="PRK08289.1"/>
    <property type="match status" value="1"/>
</dbReference>
<dbReference type="Gene3D" id="3.30.360.10">
    <property type="entry name" value="Dihydrodipicolinate Reductase, domain 2"/>
    <property type="match status" value="1"/>
</dbReference>
<keyword evidence="5" id="KW-1185">Reference proteome</keyword>
<feature type="domain" description="Glyceraldehyde 3-phosphate dehydrogenase NAD(P) binding" evidence="3">
    <location>
        <begin position="136"/>
        <end position="297"/>
    </location>
</feature>
<dbReference type="SMART" id="SM00846">
    <property type="entry name" value="Gp_dh_N"/>
    <property type="match status" value="1"/>
</dbReference>
<dbReference type="EC" id="1.2.1.12" evidence="4"/>
<dbReference type="PANTHER" id="PTHR43454:SF1">
    <property type="entry name" value="GLYCERALDEHYDE 3-PHOSPHATE DEHYDROGENASE NAD(P) BINDING DOMAIN-CONTAINING PROTEIN"/>
    <property type="match status" value="1"/>
</dbReference>
<dbReference type="CDD" id="cd05214">
    <property type="entry name" value="GAPDH_I_N"/>
    <property type="match status" value="1"/>
</dbReference>
<dbReference type="InterPro" id="IPR036291">
    <property type="entry name" value="NAD(P)-bd_dom_sf"/>
</dbReference>
<dbReference type="AlphaFoldDB" id="A0A5C6RVV9"/>
<name>A0A5C6RVV9_9FLAO</name>
<evidence type="ECO:0000313" key="5">
    <source>
        <dbReference type="Proteomes" id="UP000321721"/>
    </source>
</evidence>
<evidence type="ECO:0000259" key="3">
    <source>
        <dbReference type="SMART" id="SM00846"/>
    </source>
</evidence>
<proteinExistence type="inferred from homology"/>
<comment type="similarity">
    <text evidence="2">Belongs to the glyceraldehyde-3-phosphate dehydrogenase family.</text>
</comment>
<dbReference type="PROSITE" id="PS00071">
    <property type="entry name" value="GAPDH"/>
    <property type="match status" value="1"/>
</dbReference>
<dbReference type="EMBL" id="VOOS01000002">
    <property type="protein sequence ID" value="TXB66085.1"/>
    <property type="molecule type" value="Genomic_DNA"/>
</dbReference>
<dbReference type="Pfam" id="PF00044">
    <property type="entry name" value="Gp_dh_N"/>
    <property type="match status" value="1"/>
</dbReference>
<evidence type="ECO:0000256" key="2">
    <source>
        <dbReference type="RuleBase" id="RU000397"/>
    </source>
</evidence>
<dbReference type="InterPro" id="IPR020831">
    <property type="entry name" value="GlycerAld/Erythrose_P_DH"/>
</dbReference>
<dbReference type="GO" id="GO:0051287">
    <property type="term" value="F:NAD binding"/>
    <property type="evidence" value="ECO:0007669"/>
    <property type="project" value="InterPro"/>
</dbReference>
<dbReference type="RefSeq" id="WP_147099527.1">
    <property type="nucleotide sequence ID" value="NZ_VOOS01000002.1"/>
</dbReference>
<dbReference type="InterPro" id="IPR020830">
    <property type="entry name" value="GlycerAld_3-P_DH_AS"/>
</dbReference>
<dbReference type="PANTHER" id="PTHR43454">
    <property type="entry name" value="GLYCERALDEHYDE-3-PHOSPHATE DEHYDROGENASE"/>
    <property type="match status" value="1"/>
</dbReference>
<comment type="caution">
    <text evidence="4">The sequence shown here is derived from an EMBL/GenBank/DDBJ whole genome shotgun (WGS) entry which is preliminary data.</text>
</comment>
<evidence type="ECO:0000313" key="4">
    <source>
        <dbReference type="EMBL" id="TXB66085.1"/>
    </source>
</evidence>
<dbReference type="CDD" id="cd18126">
    <property type="entry name" value="GAPDH_I_C"/>
    <property type="match status" value="1"/>
</dbReference>
<dbReference type="Proteomes" id="UP000321721">
    <property type="component" value="Unassembled WGS sequence"/>
</dbReference>
<reference evidence="4 5" key="1">
    <citation type="submission" date="2019-08" db="EMBL/GenBank/DDBJ databases">
        <title>Genome of Vicingus serpentipes NCIMB 15042.</title>
        <authorList>
            <person name="Bowman J.P."/>
        </authorList>
    </citation>
    <scope>NUCLEOTIDE SEQUENCE [LARGE SCALE GENOMIC DNA]</scope>
    <source>
        <strain evidence="4 5">NCIMB 15042</strain>
    </source>
</reference>
<dbReference type="SUPFAM" id="SSF55347">
    <property type="entry name" value="Glyceraldehyde-3-phosphate dehydrogenase-like, C-terminal domain"/>
    <property type="match status" value="1"/>
</dbReference>